<evidence type="ECO:0000313" key="1">
    <source>
        <dbReference type="EMBL" id="MPC34129.1"/>
    </source>
</evidence>
<keyword evidence="2" id="KW-1185">Reference proteome</keyword>
<comment type="caution">
    <text evidence="1">The sequence shown here is derived from an EMBL/GenBank/DDBJ whole genome shotgun (WGS) entry which is preliminary data.</text>
</comment>
<dbReference type="EMBL" id="VSRR010002990">
    <property type="protein sequence ID" value="MPC34129.1"/>
    <property type="molecule type" value="Genomic_DNA"/>
</dbReference>
<dbReference type="AlphaFoldDB" id="A0A5B7ELT9"/>
<name>A0A5B7ELT9_PORTR</name>
<evidence type="ECO:0000313" key="2">
    <source>
        <dbReference type="Proteomes" id="UP000324222"/>
    </source>
</evidence>
<gene>
    <name evidence="1" type="ORF">E2C01_027508</name>
</gene>
<organism evidence="1 2">
    <name type="scientific">Portunus trituberculatus</name>
    <name type="common">Swimming crab</name>
    <name type="synonym">Neptunus trituberculatus</name>
    <dbReference type="NCBI Taxonomy" id="210409"/>
    <lineage>
        <taxon>Eukaryota</taxon>
        <taxon>Metazoa</taxon>
        <taxon>Ecdysozoa</taxon>
        <taxon>Arthropoda</taxon>
        <taxon>Crustacea</taxon>
        <taxon>Multicrustacea</taxon>
        <taxon>Malacostraca</taxon>
        <taxon>Eumalacostraca</taxon>
        <taxon>Eucarida</taxon>
        <taxon>Decapoda</taxon>
        <taxon>Pleocyemata</taxon>
        <taxon>Brachyura</taxon>
        <taxon>Eubrachyura</taxon>
        <taxon>Portunoidea</taxon>
        <taxon>Portunidae</taxon>
        <taxon>Portuninae</taxon>
        <taxon>Portunus</taxon>
    </lineage>
</organism>
<proteinExistence type="predicted"/>
<reference evidence="1 2" key="1">
    <citation type="submission" date="2019-05" db="EMBL/GenBank/DDBJ databases">
        <title>Another draft genome of Portunus trituberculatus and its Hox gene families provides insights of decapod evolution.</title>
        <authorList>
            <person name="Jeong J.-H."/>
            <person name="Song I."/>
            <person name="Kim S."/>
            <person name="Choi T."/>
            <person name="Kim D."/>
            <person name="Ryu S."/>
            <person name="Kim W."/>
        </authorList>
    </citation>
    <scope>NUCLEOTIDE SEQUENCE [LARGE SCALE GENOMIC DNA]</scope>
    <source>
        <tissue evidence="1">Muscle</tissue>
    </source>
</reference>
<accession>A0A5B7ELT9</accession>
<sequence>MGGPSAGGRMSAVTRFKQSISNGKERKATIIASKLRITTSLACFLDAHLVPDRFFNLHAALLLEYLKP</sequence>
<protein>
    <submittedName>
        <fullName evidence="1">Uncharacterized protein</fullName>
    </submittedName>
</protein>
<dbReference type="Proteomes" id="UP000324222">
    <property type="component" value="Unassembled WGS sequence"/>
</dbReference>